<reference evidence="2 3" key="1">
    <citation type="submission" date="2019-02" db="EMBL/GenBank/DDBJ databases">
        <title>Sequencing the genomes of 1000 actinobacteria strains.</title>
        <authorList>
            <person name="Klenk H.-P."/>
        </authorList>
    </citation>
    <scope>NUCLEOTIDE SEQUENCE [LARGE SCALE GENOMIC DNA]</scope>
    <source>
        <strain evidence="2 3">DSM 45779</strain>
    </source>
</reference>
<dbReference type="SUPFAM" id="SSF52096">
    <property type="entry name" value="ClpP/crotonase"/>
    <property type="match status" value="1"/>
</dbReference>
<dbReference type="Proteomes" id="UP000291591">
    <property type="component" value="Unassembled WGS sequence"/>
</dbReference>
<name>A0A4Q7V5E8_PSEST</name>
<keyword evidence="3" id="KW-1185">Reference proteome</keyword>
<accession>A0A4Q7V5E8</accession>
<dbReference type="PANTHER" id="PTHR43802">
    <property type="entry name" value="ENOYL-COA HYDRATASE"/>
    <property type="match status" value="1"/>
</dbReference>
<comment type="caution">
    <text evidence="2">The sequence shown here is derived from an EMBL/GenBank/DDBJ whole genome shotgun (WGS) entry which is preliminary data.</text>
</comment>
<dbReference type="Gene3D" id="3.90.226.10">
    <property type="entry name" value="2-enoyl-CoA Hydratase, Chain A, domain 1"/>
    <property type="match status" value="1"/>
</dbReference>
<protein>
    <submittedName>
        <fullName evidence="2">Enoyl-CoA hydratase</fullName>
    </submittedName>
</protein>
<dbReference type="AlphaFoldDB" id="A0A4Q7V5E8"/>
<dbReference type="InterPro" id="IPR001753">
    <property type="entry name" value="Enoyl-CoA_hydra/iso"/>
</dbReference>
<evidence type="ECO:0000313" key="2">
    <source>
        <dbReference type="EMBL" id="RZT88948.1"/>
    </source>
</evidence>
<sequence length="302" mass="34216">MDLDSLEMLIYEKKDRIAVLTLNRPDRGNALCRQLRDELDLVLDDLDSDDDTRVLVVKSNGKNFCTGYDLTEWAYLWDSAETPSRPEDARPHRRAPIFSRREFHESRERWMRLWRIRQATVGVVRGACVAGGLDLAGVLDIVFTAEDATFGQPEARTMGEIHMFGMWPVHLGMRKTKEWLFTGDSMTGVEAAELGLANRAVPADEVEAVAMAYAERISHVPLEMLYAHKESTNRWWDAMGITAAIAAANDADAMAIAGPAMQDFQRVQRAKGVRAAVEDRDEPFSHHRTYWEAYQASKQQKD</sequence>
<comment type="similarity">
    <text evidence="1">Belongs to the enoyl-CoA hydratase/isomerase family.</text>
</comment>
<evidence type="ECO:0000313" key="3">
    <source>
        <dbReference type="Proteomes" id="UP000291591"/>
    </source>
</evidence>
<dbReference type="CDD" id="cd06558">
    <property type="entry name" value="crotonase-like"/>
    <property type="match status" value="1"/>
</dbReference>
<dbReference type="Pfam" id="PF00378">
    <property type="entry name" value="ECH_1"/>
    <property type="match status" value="1"/>
</dbReference>
<evidence type="ECO:0000256" key="1">
    <source>
        <dbReference type="ARBA" id="ARBA00005254"/>
    </source>
</evidence>
<dbReference type="GO" id="GO:0003824">
    <property type="term" value="F:catalytic activity"/>
    <property type="evidence" value="ECO:0007669"/>
    <property type="project" value="UniProtKB-ARBA"/>
</dbReference>
<dbReference type="RefSeq" id="WP_130293123.1">
    <property type="nucleotide sequence ID" value="NZ_SHKL01000001.1"/>
</dbReference>
<proteinExistence type="inferred from homology"/>
<dbReference type="OrthoDB" id="3206737at2"/>
<dbReference type="EMBL" id="SHKL01000001">
    <property type="protein sequence ID" value="RZT88948.1"/>
    <property type="molecule type" value="Genomic_DNA"/>
</dbReference>
<dbReference type="PANTHER" id="PTHR43802:SF1">
    <property type="entry name" value="IP11341P-RELATED"/>
    <property type="match status" value="1"/>
</dbReference>
<dbReference type="InterPro" id="IPR029045">
    <property type="entry name" value="ClpP/crotonase-like_dom_sf"/>
</dbReference>
<organism evidence="2 3">
    <name type="scientific">Pseudonocardia sediminis</name>
    <dbReference type="NCBI Taxonomy" id="1397368"/>
    <lineage>
        <taxon>Bacteria</taxon>
        <taxon>Bacillati</taxon>
        <taxon>Actinomycetota</taxon>
        <taxon>Actinomycetes</taxon>
        <taxon>Pseudonocardiales</taxon>
        <taxon>Pseudonocardiaceae</taxon>
        <taxon>Pseudonocardia</taxon>
    </lineage>
</organism>
<gene>
    <name evidence="2" type="ORF">EV383_5902</name>
</gene>